<feature type="transmembrane region" description="Helical" evidence="1">
    <location>
        <begin position="38"/>
        <end position="60"/>
    </location>
</feature>
<feature type="transmembrane region" description="Helical" evidence="1">
    <location>
        <begin position="430"/>
        <end position="449"/>
    </location>
</feature>
<feature type="transmembrane region" description="Helical" evidence="1">
    <location>
        <begin position="520"/>
        <end position="540"/>
    </location>
</feature>
<feature type="transmembrane region" description="Helical" evidence="1">
    <location>
        <begin position="396"/>
        <end position="418"/>
    </location>
</feature>
<feature type="transmembrane region" description="Helical" evidence="1">
    <location>
        <begin position="320"/>
        <end position="343"/>
    </location>
</feature>
<organism evidence="2 3">
    <name type="scientific">Arthrobacter bambusae</name>
    <dbReference type="NCBI Taxonomy" id="1338426"/>
    <lineage>
        <taxon>Bacteria</taxon>
        <taxon>Bacillati</taxon>
        <taxon>Actinomycetota</taxon>
        <taxon>Actinomycetes</taxon>
        <taxon>Micrococcales</taxon>
        <taxon>Micrococcaceae</taxon>
        <taxon>Arthrobacter</taxon>
    </lineage>
</organism>
<feature type="transmembrane region" description="Helical" evidence="1">
    <location>
        <begin position="128"/>
        <end position="147"/>
    </location>
</feature>
<reference evidence="2 3" key="1">
    <citation type="submission" date="2024-06" db="EMBL/GenBank/DDBJ databases">
        <title>Sorghum-associated microbial communities from plants grown in Nebraska, USA.</title>
        <authorList>
            <person name="Schachtman D."/>
        </authorList>
    </citation>
    <scope>NUCLEOTIDE SEQUENCE [LARGE SCALE GENOMIC DNA]</scope>
    <source>
        <strain evidence="2 3">3552</strain>
    </source>
</reference>
<feature type="transmembrane region" description="Helical" evidence="1">
    <location>
        <begin position="80"/>
        <end position="101"/>
    </location>
</feature>
<comment type="caution">
    <text evidence="2">The sequence shown here is derived from an EMBL/GenBank/DDBJ whole genome shotgun (WGS) entry which is preliminary data.</text>
</comment>
<keyword evidence="1" id="KW-0472">Membrane</keyword>
<proteinExistence type="predicted"/>
<feature type="transmembrane region" description="Helical" evidence="1">
    <location>
        <begin position="236"/>
        <end position="256"/>
    </location>
</feature>
<evidence type="ECO:0000256" key="1">
    <source>
        <dbReference type="SAM" id="Phobius"/>
    </source>
</evidence>
<dbReference type="Proteomes" id="UP001549307">
    <property type="component" value="Unassembled WGS sequence"/>
</dbReference>
<feature type="transmembrane region" description="Helical" evidence="1">
    <location>
        <begin position="6"/>
        <end position="26"/>
    </location>
</feature>
<protein>
    <submittedName>
        <fullName evidence="2">Uncharacterized protein</fullName>
    </submittedName>
</protein>
<sequence>MSVYVNLPPLLFLGPAVGAVIVYLFLRLQVWSKPDAQSIASHGLWVGIIGWMASSLQGAMNAGILRVNPVGASAPSTPEQIAGALGWPILACLAVHALGQLSYPAPKAPRRYAELTVRRIRDFLPRKLAWTTAAIFAGSALVIAWIATLPGHTPVLPTPPGQAPPLGSVYPDNGYMGQGQEGRIPGWELASWLGGALLVLAVGTWLTLVLIARRRQLETLDGEDNRTIRAIATNRLLRTVATIAAGLAAIAGNFAAQPSPGALWQSSWFNVLGLVNMVVLLVMWWWRVPELPSLLRVAKTTSAATLRADPRTHPAARLSISLGAALGVVGGLTLAAGYAAILFPPRPPAVWAFPVLTGVVVLLLLAAIAAGELLVDRNYGTSDAPLHWPRQPVSKGLLSFAIGSAMVLAVAVAFAAAAEVQPFGPKAWPAAVLVSVVVALVGAGAILAVRRRRGIPETGGNAGLDAALRAISMYRIVRTLAAYCLGQAATLLISTGNAWYGVFPPAPGPDPLGPSPAVPIGMVLAIMALLVAVTPVRSLFRTIPRGRAAKQGEPAQ</sequence>
<dbReference type="EMBL" id="JBEPSN010000007">
    <property type="protein sequence ID" value="MET4540976.1"/>
    <property type="molecule type" value="Genomic_DNA"/>
</dbReference>
<accession>A0ABV2P8A7</accession>
<keyword evidence="3" id="KW-1185">Reference proteome</keyword>
<evidence type="ECO:0000313" key="3">
    <source>
        <dbReference type="Proteomes" id="UP001549307"/>
    </source>
</evidence>
<feature type="transmembrane region" description="Helical" evidence="1">
    <location>
        <begin position="480"/>
        <end position="500"/>
    </location>
</feature>
<keyword evidence="1" id="KW-1133">Transmembrane helix</keyword>
<evidence type="ECO:0000313" key="2">
    <source>
        <dbReference type="EMBL" id="MET4540976.1"/>
    </source>
</evidence>
<feature type="transmembrane region" description="Helical" evidence="1">
    <location>
        <begin position="189"/>
        <end position="211"/>
    </location>
</feature>
<feature type="transmembrane region" description="Helical" evidence="1">
    <location>
        <begin position="349"/>
        <end position="375"/>
    </location>
</feature>
<feature type="transmembrane region" description="Helical" evidence="1">
    <location>
        <begin position="268"/>
        <end position="286"/>
    </location>
</feature>
<gene>
    <name evidence="2" type="ORF">ABIE37_002766</name>
</gene>
<name>A0ABV2P8A7_9MICC</name>
<keyword evidence="1" id="KW-0812">Transmembrane</keyword>